<dbReference type="GO" id="GO:0046872">
    <property type="term" value="F:metal ion binding"/>
    <property type="evidence" value="ECO:0007669"/>
    <property type="project" value="UniProtKB-KW"/>
</dbReference>
<dbReference type="InterPro" id="IPR036314">
    <property type="entry name" value="SOD_C_sf"/>
</dbReference>
<accession>A0A9D2N205</accession>
<evidence type="ECO:0000256" key="2">
    <source>
        <dbReference type="ARBA" id="ARBA00012682"/>
    </source>
</evidence>
<dbReference type="Pfam" id="PF02777">
    <property type="entry name" value="Sod_Fe_C"/>
    <property type="match status" value="1"/>
</dbReference>
<protein>
    <recommendedName>
        <fullName evidence="2 6">Superoxide dismutase</fullName>
        <ecNumber evidence="2 6">1.15.1.1</ecNumber>
    </recommendedName>
</protein>
<keyword evidence="3 5" id="KW-0479">Metal-binding</keyword>
<evidence type="ECO:0000256" key="5">
    <source>
        <dbReference type="PIRSR" id="PIRSR000349-1"/>
    </source>
</evidence>
<feature type="binding site" evidence="5">
    <location>
        <position position="173"/>
    </location>
    <ligand>
        <name>Mn(2+)</name>
        <dbReference type="ChEBI" id="CHEBI:29035"/>
    </ligand>
</feature>
<comment type="similarity">
    <text evidence="1 6">Belongs to the iron/manganese superoxide dismutase family.</text>
</comment>
<evidence type="ECO:0000256" key="3">
    <source>
        <dbReference type="ARBA" id="ARBA00022723"/>
    </source>
</evidence>
<dbReference type="PANTHER" id="PTHR43595:SF2">
    <property type="entry name" value="SMALL RIBOSOMAL SUBUNIT PROTEIN MS42"/>
    <property type="match status" value="1"/>
</dbReference>
<keyword evidence="4 6" id="KW-0560">Oxidoreductase</keyword>
<proteinExistence type="inferred from homology"/>
<dbReference type="Proteomes" id="UP000823910">
    <property type="component" value="Unassembled WGS sequence"/>
</dbReference>
<organism evidence="9 10">
    <name type="scientific">Candidatus Enterocloster excrementipullorum</name>
    <dbReference type="NCBI Taxonomy" id="2838559"/>
    <lineage>
        <taxon>Bacteria</taxon>
        <taxon>Bacillati</taxon>
        <taxon>Bacillota</taxon>
        <taxon>Clostridia</taxon>
        <taxon>Lachnospirales</taxon>
        <taxon>Lachnospiraceae</taxon>
        <taxon>Enterocloster</taxon>
    </lineage>
</organism>
<dbReference type="EMBL" id="DWWT01000054">
    <property type="protein sequence ID" value="HJC06598.1"/>
    <property type="molecule type" value="Genomic_DNA"/>
</dbReference>
<reference evidence="9" key="1">
    <citation type="journal article" date="2021" name="PeerJ">
        <title>Extensive microbial diversity within the chicken gut microbiome revealed by metagenomics and culture.</title>
        <authorList>
            <person name="Gilroy R."/>
            <person name="Ravi A."/>
            <person name="Getino M."/>
            <person name="Pursley I."/>
            <person name="Horton D.L."/>
            <person name="Alikhan N.F."/>
            <person name="Baker D."/>
            <person name="Gharbi K."/>
            <person name="Hall N."/>
            <person name="Watson M."/>
            <person name="Adriaenssens E.M."/>
            <person name="Foster-Nyarko E."/>
            <person name="Jarju S."/>
            <person name="Secka A."/>
            <person name="Antonio M."/>
            <person name="Oren A."/>
            <person name="Chaudhuri R.R."/>
            <person name="La Ragione R."/>
            <person name="Hildebrand F."/>
            <person name="Pallen M.J."/>
        </authorList>
    </citation>
    <scope>NUCLEOTIDE SEQUENCE</scope>
    <source>
        <strain evidence="9">CHK180-15479</strain>
    </source>
</reference>
<dbReference type="GO" id="GO:0005737">
    <property type="term" value="C:cytoplasm"/>
    <property type="evidence" value="ECO:0007669"/>
    <property type="project" value="TreeGrafter"/>
</dbReference>
<feature type="domain" description="Manganese/iron superoxide dismutase C-terminal" evidence="8">
    <location>
        <begin position="104"/>
        <end position="202"/>
    </location>
</feature>
<evidence type="ECO:0000313" key="10">
    <source>
        <dbReference type="Proteomes" id="UP000823910"/>
    </source>
</evidence>
<evidence type="ECO:0000259" key="8">
    <source>
        <dbReference type="Pfam" id="PF02777"/>
    </source>
</evidence>
<evidence type="ECO:0000259" key="7">
    <source>
        <dbReference type="Pfam" id="PF00081"/>
    </source>
</evidence>
<evidence type="ECO:0000256" key="4">
    <source>
        <dbReference type="ARBA" id="ARBA00023002"/>
    </source>
</evidence>
<dbReference type="InterPro" id="IPR036324">
    <property type="entry name" value="Mn/Fe_SOD_N_sf"/>
</dbReference>
<dbReference type="Pfam" id="PF00081">
    <property type="entry name" value="Sod_Fe_N"/>
    <property type="match status" value="1"/>
</dbReference>
<dbReference type="EC" id="1.15.1.1" evidence="2 6"/>
<feature type="binding site" evidence="5">
    <location>
        <position position="169"/>
    </location>
    <ligand>
        <name>Mn(2+)</name>
        <dbReference type="ChEBI" id="CHEBI:29035"/>
    </ligand>
</feature>
<dbReference type="PROSITE" id="PS00088">
    <property type="entry name" value="SOD_MN"/>
    <property type="match status" value="1"/>
</dbReference>
<comment type="caution">
    <text evidence="9">The sequence shown here is derived from an EMBL/GenBank/DDBJ whole genome shotgun (WGS) entry which is preliminary data.</text>
</comment>
<feature type="domain" description="Manganese/iron superoxide dismutase N-terminal" evidence="7">
    <location>
        <begin position="12"/>
        <end position="94"/>
    </location>
</feature>
<feature type="binding site" evidence="5">
    <location>
        <position position="32"/>
    </location>
    <ligand>
        <name>Mn(2+)</name>
        <dbReference type="ChEBI" id="CHEBI:29035"/>
    </ligand>
</feature>
<dbReference type="Gene3D" id="3.55.40.20">
    <property type="entry name" value="Iron/manganese superoxide dismutase, C-terminal domain"/>
    <property type="match status" value="1"/>
</dbReference>
<dbReference type="GO" id="GO:0004784">
    <property type="term" value="F:superoxide dismutase activity"/>
    <property type="evidence" value="ECO:0007669"/>
    <property type="project" value="UniProtKB-EC"/>
</dbReference>
<evidence type="ECO:0000313" key="9">
    <source>
        <dbReference type="EMBL" id="HJC06598.1"/>
    </source>
</evidence>
<dbReference type="SUPFAM" id="SSF54719">
    <property type="entry name" value="Fe,Mn superoxide dismutase (SOD), C-terminal domain"/>
    <property type="match status" value="1"/>
</dbReference>
<dbReference type="PIRSF" id="PIRSF000349">
    <property type="entry name" value="SODismutase"/>
    <property type="match status" value="1"/>
</dbReference>
<name>A0A9D2N205_9FIRM</name>
<dbReference type="InterPro" id="IPR019832">
    <property type="entry name" value="Mn/Fe_SOD_C"/>
</dbReference>
<reference evidence="9" key="2">
    <citation type="submission" date="2021-04" db="EMBL/GenBank/DDBJ databases">
        <authorList>
            <person name="Gilroy R."/>
        </authorList>
    </citation>
    <scope>NUCLEOTIDE SEQUENCE</scope>
    <source>
        <strain evidence="9">CHK180-15479</strain>
    </source>
</reference>
<dbReference type="AlphaFoldDB" id="A0A9D2N205"/>
<dbReference type="InterPro" id="IPR019833">
    <property type="entry name" value="Mn/Fe_SOD_BS"/>
</dbReference>
<dbReference type="PRINTS" id="PR01703">
    <property type="entry name" value="MNSODISMTASE"/>
</dbReference>
<dbReference type="Gene3D" id="1.10.287.990">
    <property type="entry name" value="Fe,Mn superoxide dismutase (SOD) domain"/>
    <property type="match status" value="1"/>
</dbReference>
<dbReference type="PANTHER" id="PTHR43595">
    <property type="entry name" value="37S RIBOSOMAL PROTEIN S26, MITOCHONDRIAL"/>
    <property type="match status" value="1"/>
</dbReference>
<dbReference type="InterPro" id="IPR001189">
    <property type="entry name" value="Mn/Fe_SOD"/>
</dbReference>
<comment type="catalytic activity">
    <reaction evidence="6">
        <text>2 superoxide + 2 H(+) = H2O2 + O2</text>
        <dbReference type="Rhea" id="RHEA:20696"/>
        <dbReference type="ChEBI" id="CHEBI:15378"/>
        <dbReference type="ChEBI" id="CHEBI:15379"/>
        <dbReference type="ChEBI" id="CHEBI:16240"/>
        <dbReference type="ChEBI" id="CHEBI:18421"/>
        <dbReference type="EC" id="1.15.1.1"/>
    </reaction>
</comment>
<comment type="function">
    <text evidence="6">Destroys radicals which are normally produced within the cells and which are toxic to biological systems.</text>
</comment>
<evidence type="ECO:0000256" key="6">
    <source>
        <dbReference type="RuleBase" id="RU000414"/>
    </source>
</evidence>
<sequence>MKNCCYPFINTPLPYGYNALKPFIDEKTMWLHHSRHLQNYIDNLNKLLKENPELQSWSLEELVGCYSWLPRTLGTAVRNQAGGVYNHRFFFEGMAPGGISLGDGVLAQEINRTFGGTEGWKERMKEAAMSVFGSGYAWLVWEKNGLEIRTTANQDSPVEPDVRPLLNIDVWEHAYYLKHYNVRAAYIEDWFQVINWHAAQRRLTCGGMMGCTPKIPERIS</sequence>
<gene>
    <name evidence="9" type="ORF">H9704_10675</name>
</gene>
<feature type="binding site" evidence="5">
    <location>
        <position position="87"/>
    </location>
    <ligand>
        <name>Mn(2+)</name>
        <dbReference type="ChEBI" id="CHEBI:29035"/>
    </ligand>
</feature>
<evidence type="ECO:0000256" key="1">
    <source>
        <dbReference type="ARBA" id="ARBA00008714"/>
    </source>
</evidence>
<dbReference type="SUPFAM" id="SSF46609">
    <property type="entry name" value="Fe,Mn superoxide dismutase (SOD), N-terminal domain"/>
    <property type="match status" value="1"/>
</dbReference>
<dbReference type="InterPro" id="IPR019831">
    <property type="entry name" value="Mn/Fe_SOD_N"/>
</dbReference>